<evidence type="ECO:0000313" key="32">
    <source>
        <dbReference type="EnsemblMetazoa" id="ADIR005371-PA"/>
    </source>
</evidence>
<keyword evidence="14 25" id="KW-0862">Zinc</keyword>
<evidence type="ECO:0000256" key="12">
    <source>
        <dbReference type="ARBA" id="ARBA00022776"/>
    </source>
</evidence>
<dbReference type="GO" id="GO:0005509">
    <property type="term" value="F:calcium ion binding"/>
    <property type="evidence" value="ECO:0007669"/>
    <property type="project" value="InterPro"/>
</dbReference>
<keyword evidence="33" id="KW-1185">Reference proteome</keyword>
<feature type="compositionally biased region" description="Basic and acidic residues" evidence="27">
    <location>
        <begin position="612"/>
        <end position="650"/>
    </location>
</feature>
<feature type="compositionally biased region" description="Basic residues" evidence="27">
    <location>
        <begin position="509"/>
        <end position="528"/>
    </location>
</feature>
<dbReference type="InterPro" id="IPR035914">
    <property type="entry name" value="Sperma_CUB_dom_sf"/>
</dbReference>
<dbReference type="Pfam" id="PF14670">
    <property type="entry name" value="FXa_inhibition"/>
    <property type="match status" value="1"/>
</dbReference>
<keyword evidence="17" id="KW-0175">Coiled coil</keyword>
<dbReference type="VEuPathDB" id="VectorBase:ADIR005371"/>
<dbReference type="FunFam" id="2.60.120.290:FF:000013">
    <property type="entry name" value="Membrane frizzled-related protein"/>
    <property type="match status" value="1"/>
</dbReference>
<keyword evidence="8 25" id="KW-0645">Protease</keyword>
<evidence type="ECO:0000256" key="10">
    <source>
        <dbReference type="ARBA" id="ARBA00022729"/>
    </source>
</evidence>
<feature type="domain" description="CUB" evidence="28">
    <location>
        <begin position="1156"/>
        <end position="1274"/>
    </location>
</feature>
<dbReference type="Gene3D" id="1.10.418.10">
    <property type="entry name" value="Calponin-like domain"/>
    <property type="match status" value="1"/>
</dbReference>
<evidence type="ECO:0000256" key="2">
    <source>
        <dbReference type="ARBA" id="ARBA00004496"/>
    </source>
</evidence>
<dbReference type="InterPro" id="IPR024079">
    <property type="entry name" value="MetalloPept_cat_dom_sf"/>
</dbReference>
<dbReference type="GO" id="GO:0000922">
    <property type="term" value="C:spindle pole"/>
    <property type="evidence" value="ECO:0007669"/>
    <property type="project" value="UniProtKB-ARBA"/>
</dbReference>
<comment type="subcellular location">
    <subcellularLocation>
        <location evidence="2">Cytoplasm</location>
    </subcellularLocation>
    <subcellularLocation>
        <location evidence="1">Nucleus</location>
    </subcellularLocation>
</comment>
<evidence type="ECO:0000256" key="25">
    <source>
        <dbReference type="PROSITE-ProRule" id="PRU01211"/>
    </source>
</evidence>
<feature type="region of interest" description="Disordered" evidence="27">
    <location>
        <begin position="333"/>
        <end position="459"/>
    </location>
</feature>
<evidence type="ECO:0000256" key="16">
    <source>
        <dbReference type="ARBA" id="ARBA00023049"/>
    </source>
</evidence>
<dbReference type="Pfam" id="PF00307">
    <property type="entry name" value="CH"/>
    <property type="match status" value="1"/>
</dbReference>
<feature type="region of interest" description="Disordered" evidence="27">
    <location>
        <begin position="2194"/>
        <end position="2241"/>
    </location>
</feature>
<dbReference type="CDD" id="cd04281">
    <property type="entry name" value="ZnMc_BMP1_TLD"/>
    <property type="match status" value="1"/>
</dbReference>
<dbReference type="SMART" id="SM00181">
    <property type="entry name" value="EGF"/>
    <property type="match status" value="2"/>
</dbReference>
<evidence type="ECO:0000256" key="13">
    <source>
        <dbReference type="ARBA" id="ARBA00022801"/>
    </source>
</evidence>
<evidence type="ECO:0000256" key="18">
    <source>
        <dbReference type="ARBA" id="ARBA00023145"/>
    </source>
</evidence>
<feature type="compositionally biased region" description="Polar residues" evidence="27">
    <location>
        <begin position="1953"/>
        <end position="1965"/>
    </location>
</feature>
<keyword evidence="4" id="KW-0963">Cytoplasm</keyword>
<dbReference type="EnsemblMetazoa" id="ADIR005371-RA">
    <property type="protein sequence ID" value="ADIR005371-PA"/>
    <property type="gene ID" value="ADIR005371"/>
</dbReference>
<dbReference type="SMART" id="SM00235">
    <property type="entry name" value="ZnMc"/>
    <property type="match status" value="1"/>
</dbReference>
<dbReference type="GO" id="GO:0030513">
    <property type="term" value="P:positive regulation of BMP signaling pathway"/>
    <property type="evidence" value="ECO:0007669"/>
    <property type="project" value="UniProtKB-ARBA"/>
</dbReference>
<feature type="region of interest" description="Disordered" evidence="27">
    <location>
        <begin position="560"/>
        <end position="657"/>
    </location>
</feature>
<keyword evidence="11" id="KW-0677">Repeat</keyword>
<dbReference type="GO" id="GO:0030182">
    <property type="term" value="P:neuron differentiation"/>
    <property type="evidence" value="ECO:0007669"/>
    <property type="project" value="UniProtKB-ARBA"/>
</dbReference>
<feature type="compositionally biased region" description="Polar residues" evidence="27">
    <location>
        <begin position="531"/>
        <end position="541"/>
    </location>
</feature>
<feature type="compositionally biased region" description="Basic residues" evidence="27">
    <location>
        <begin position="583"/>
        <end position="596"/>
    </location>
</feature>
<evidence type="ECO:0000259" key="30">
    <source>
        <dbReference type="PROSITE" id="PS50026"/>
    </source>
</evidence>
<dbReference type="InterPro" id="IPR001506">
    <property type="entry name" value="Peptidase_M12A"/>
</dbReference>
<feature type="compositionally biased region" description="Polar residues" evidence="27">
    <location>
        <begin position="2228"/>
        <end position="2241"/>
    </location>
</feature>
<feature type="compositionally biased region" description="Low complexity" evidence="27">
    <location>
        <begin position="277"/>
        <end position="288"/>
    </location>
</feature>
<dbReference type="PANTHER" id="PTHR24251:SF43">
    <property type="entry name" value="TOLLOID-LIKE PROTEIN 2"/>
    <property type="match status" value="1"/>
</dbReference>
<evidence type="ECO:0000256" key="15">
    <source>
        <dbReference type="ARBA" id="ARBA00022860"/>
    </source>
</evidence>
<dbReference type="InterPro" id="IPR036872">
    <property type="entry name" value="CH_dom_sf"/>
</dbReference>
<feature type="compositionally biased region" description="Basic and acidic residues" evidence="27">
    <location>
        <begin position="1935"/>
        <end position="1951"/>
    </location>
</feature>
<feature type="domain" description="EGF-like" evidence="30">
    <location>
        <begin position="1113"/>
        <end position="1153"/>
    </location>
</feature>
<evidence type="ECO:0000256" key="24">
    <source>
        <dbReference type="PROSITE-ProRule" id="PRU00076"/>
    </source>
</evidence>
<evidence type="ECO:0000256" key="23">
    <source>
        <dbReference type="PROSITE-ProRule" id="PRU00059"/>
    </source>
</evidence>
<feature type="compositionally biased region" description="Basic residues" evidence="27">
    <location>
        <begin position="405"/>
        <end position="418"/>
    </location>
</feature>
<keyword evidence="19 23" id="KW-1015">Disulfide bond</keyword>
<dbReference type="InterPro" id="IPR001715">
    <property type="entry name" value="CH_dom"/>
</dbReference>
<evidence type="ECO:0000256" key="17">
    <source>
        <dbReference type="ARBA" id="ARBA00023054"/>
    </source>
</evidence>
<dbReference type="Pfam" id="PF01400">
    <property type="entry name" value="Astacin"/>
    <property type="match status" value="1"/>
</dbReference>
<evidence type="ECO:0000256" key="7">
    <source>
        <dbReference type="ARBA" id="ARBA00022618"/>
    </source>
</evidence>
<evidence type="ECO:0000256" key="14">
    <source>
        <dbReference type="ARBA" id="ARBA00022833"/>
    </source>
</evidence>
<feature type="domain" description="CUB" evidence="28">
    <location>
        <begin position="1000"/>
        <end position="1113"/>
    </location>
</feature>
<feature type="compositionally biased region" description="Polar residues" evidence="27">
    <location>
        <begin position="449"/>
        <end position="459"/>
    </location>
</feature>
<dbReference type="InterPro" id="IPR049883">
    <property type="entry name" value="NOTCH1_EGF-like"/>
</dbReference>
<reference evidence="32" key="2">
    <citation type="submission" date="2020-05" db="UniProtKB">
        <authorList>
            <consortium name="EnsemblMetazoa"/>
        </authorList>
    </citation>
    <scope>IDENTIFICATION</scope>
    <source>
        <strain evidence="32">WRAIR2</strain>
    </source>
</reference>
<feature type="compositionally biased region" description="Polar residues" evidence="27">
    <location>
        <begin position="210"/>
        <end position="219"/>
    </location>
</feature>
<evidence type="ECO:0000256" key="11">
    <source>
        <dbReference type="ARBA" id="ARBA00022737"/>
    </source>
</evidence>
<feature type="region of interest" description="Disordered" evidence="27">
    <location>
        <begin position="481"/>
        <end position="545"/>
    </location>
</feature>
<feature type="disulfide bond" evidence="25">
    <location>
        <begin position="744"/>
        <end position="766"/>
    </location>
</feature>
<dbReference type="Gene3D" id="2.60.120.290">
    <property type="entry name" value="Spermadhesin, CUB domain"/>
    <property type="match status" value="5"/>
</dbReference>
<feature type="compositionally biased region" description="Basic and acidic residues" evidence="27">
    <location>
        <begin position="560"/>
        <end position="569"/>
    </location>
</feature>
<dbReference type="GO" id="GO:0032927">
    <property type="term" value="P:positive regulation of activin receptor signaling pathway"/>
    <property type="evidence" value="ECO:0007669"/>
    <property type="project" value="UniProtKB-ARBA"/>
</dbReference>
<dbReference type="PROSITE" id="PS50026">
    <property type="entry name" value="EGF_3"/>
    <property type="match status" value="2"/>
</dbReference>
<keyword evidence="20" id="KW-0325">Glycoprotein</keyword>
<dbReference type="Proteomes" id="UP000075884">
    <property type="component" value="Unassembled WGS sequence"/>
</dbReference>
<evidence type="ECO:0000256" key="21">
    <source>
        <dbReference type="ARBA" id="ARBA00023242"/>
    </source>
</evidence>
<feature type="disulfide bond" evidence="23">
    <location>
        <begin position="1000"/>
        <end position="1027"/>
    </location>
</feature>
<keyword evidence="9 25" id="KW-0479">Metal-binding</keyword>
<keyword evidence="15" id="KW-0112">Calmodulin-binding</keyword>
<feature type="domain" description="Calponin-homology (CH)" evidence="29">
    <location>
        <begin position="2517"/>
        <end position="2649"/>
    </location>
</feature>
<feature type="region of interest" description="Disordered" evidence="27">
    <location>
        <begin position="207"/>
        <end position="288"/>
    </location>
</feature>
<feature type="binding site" evidence="25">
    <location>
        <position position="778"/>
    </location>
    <ligand>
        <name>Zn(2+)</name>
        <dbReference type="ChEBI" id="CHEBI:29105"/>
        <note>catalytic</note>
    </ligand>
</feature>
<dbReference type="InterPro" id="IPR034036">
    <property type="entry name" value="ZnMP_TLD/BMP1"/>
</dbReference>
<evidence type="ECO:0000256" key="6">
    <source>
        <dbReference type="ARBA" id="ARBA00022553"/>
    </source>
</evidence>
<dbReference type="CDD" id="cd00041">
    <property type="entry name" value="CUB"/>
    <property type="match status" value="5"/>
</dbReference>
<dbReference type="CDD" id="cd00054">
    <property type="entry name" value="EGF_CA"/>
    <property type="match status" value="2"/>
</dbReference>
<dbReference type="SUPFAM" id="SSF49854">
    <property type="entry name" value="Spermadhesin, CUB domain"/>
    <property type="match status" value="5"/>
</dbReference>
<evidence type="ECO:0000256" key="26">
    <source>
        <dbReference type="RuleBase" id="RU361183"/>
    </source>
</evidence>
<dbReference type="FunFam" id="2.10.25.10:FF:000240">
    <property type="entry name" value="Vitamin K-dependent protein S"/>
    <property type="match status" value="1"/>
</dbReference>
<dbReference type="InterPro" id="IPR000742">
    <property type="entry name" value="EGF"/>
</dbReference>
<keyword evidence="5 24" id="KW-0245">EGF-like domain</keyword>
<dbReference type="InterPro" id="IPR006026">
    <property type="entry name" value="Peptidase_Metallo"/>
</dbReference>
<keyword evidence="13 25" id="KW-0378">Hydrolase</keyword>
<evidence type="ECO:0000256" key="9">
    <source>
        <dbReference type="ARBA" id="ARBA00022723"/>
    </source>
</evidence>
<name>A0A182NCK7_9DIPT</name>
<dbReference type="FunFam" id="2.60.120.290:FF:000052">
    <property type="entry name" value="Metalloendopeptidase"/>
    <property type="match status" value="1"/>
</dbReference>
<dbReference type="PANTHER" id="PTHR24251">
    <property type="entry name" value="OVOCHYMASE-RELATED"/>
    <property type="match status" value="1"/>
</dbReference>
<dbReference type="SUPFAM" id="SSF55486">
    <property type="entry name" value="Metalloproteases ('zincins'), catalytic domain"/>
    <property type="match status" value="1"/>
</dbReference>
<dbReference type="GO" id="GO:0005737">
    <property type="term" value="C:cytoplasm"/>
    <property type="evidence" value="ECO:0007669"/>
    <property type="project" value="UniProtKB-SubCell"/>
</dbReference>
<evidence type="ECO:0000256" key="27">
    <source>
        <dbReference type="SAM" id="MobiDB-lite"/>
    </source>
</evidence>
<dbReference type="GO" id="GO:0016485">
    <property type="term" value="P:protein processing"/>
    <property type="evidence" value="ECO:0007669"/>
    <property type="project" value="UniProtKB-ARBA"/>
</dbReference>
<dbReference type="InterPro" id="IPR000048">
    <property type="entry name" value="IQ_motif_EF-hand-BS"/>
</dbReference>
<comment type="cofactor">
    <cofactor evidence="25 26">
        <name>Zn(2+)</name>
        <dbReference type="ChEBI" id="CHEBI:29105"/>
    </cofactor>
    <text evidence="25 26">Binds 1 zinc ion per subunit.</text>
</comment>
<feature type="compositionally biased region" description="Polar residues" evidence="27">
    <location>
        <begin position="2201"/>
        <end position="2220"/>
    </location>
</feature>
<dbReference type="FunFam" id="1.10.418.10:FF:000051">
    <property type="entry name" value="Abnormal spindle-like microcephaly-associated protein homolog"/>
    <property type="match status" value="1"/>
</dbReference>
<reference evidence="33" key="1">
    <citation type="submission" date="2013-03" db="EMBL/GenBank/DDBJ databases">
        <title>The Genome Sequence of Anopheles dirus WRAIR2.</title>
        <authorList>
            <consortium name="The Broad Institute Genomics Platform"/>
            <person name="Neafsey D.E."/>
            <person name="Walton C."/>
            <person name="Walker B."/>
            <person name="Young S.K."/>
            <person name="Zeng Q."/>
            <person name="Gargeya S."/>
            <person name="Fitzgerald M."/>
            <person name="Haas B."/>
            <person name="Abouelleil A."/>
            <person name="Allen A.W."/>
            <person name="Alvarado L."/>
            <person name="Arachchi H.M."/>
            <person name="Berlin A.M."/>
            <person name="Chapman S.B."/>
            <person name="Gainer-Dewar J."/>
            <person name="Goldberg J."/>
            <person name="Griggs A."/>
            <person name="Gujja S."/>
            <person name="Hansen M."/>
            <person name="Howarth C."/>
            <person name="Imamovic A."/>
            <person name="Ireland A."/>
            <person name="Larimer J."/>
            <person name="McCowan C."/>
            <person name="Murphy C."/>
            <person name="Pearson M."/>
            <person name="Poon T.W."/>
            <person name="Priest M."/>
            <person name="Roberts A."/>
            <person name="Saif S."/>
            <person name="Shea T."/>
            <person name="Sisk P."/>
            <person name="Sykes S."/>
            <person name="Wortman J."/>
            <person name="Nusbaum C."/>
            <person name="Birren B."/>
        </authorList>
    </citation>
    <scope>NUCLEOTIDE SEQUENCE [LARGE SCALE GENOMIC DNA]</scope>
    <source>
        <strain evidence="33">WRAIR2</strain>
    </source>
</reference>
<keyword evidence="10" id="KW-0732">Signal</keyword>
<evidence type="ECO:0000259" key="29">
    <source>
        <dbReference type="PROSITE" id="PS50021"/>
    </source>
</evidence>
<dbReference type="Pfam" id="PF07645">
    <property type="entry name" value="EGF_CA"/>
    <property type="match status" value="1"/>
</dbReference>
<dbReference type="GO" id="GO:0005615">
    <property type="term" value="C:extracellular space"/>
    <property type="evidence" value="ECO:0007669"/>
    <property type="project" value="UniProtKB-ARBA"/>
</dbReference>
<dbReference type="PROSITE" id="PS00010">
    <property type="entry name" value="ASX_HYDROXYL"/>
    <property type="match status" value="2"/>
</dbReference>
<dbReference type="PRINTS" id="PR00480">
    <property type="entry name" value="ASTACIN"/>
</dbReference>
<keyword evidence="3" id="KW-0217">Developmental protein</keyword>
<dbReference type="Pfam" id="PF00431">
    <property type="entry name" value="CUB"/>
    <property type="match status" value="5"/>
</dbReference>
<dbReference type="SMART" id="SM00033">
    <property type="entry name" value="CH"/>
    <property type="match status" value="1"/>
</dbReference>
<evidence type="ECO:0000256" key="8">
    <source>
        <dbReference type="ARBA" id="ARBA00022670"/>
    </source>
</evidence>
<dbReference type="Pfam" id="PF15780">
    <property type="entry name" value="ASH"/>
    <property type="match status" value="1"/>
</dbReference>
<accession>A0A182NCK7</accession>
<dbReference type="PROSITE" id="PS50096">
    <property type="entry name" value="IQ"/>
    <property type="match status" value="4"/>
</dbReference>
<dbReference type="EC" id="3.4.24.-" evidence="26"/>
<feature type="binding site" evidence="25">
    <location>
        <position position="784"/>
    </location>
    <ligand>
        <name>Zn(2+)</name>
        <dbReference type="ChEBI" id="CHEBI:29105"/>
        <note>catalytic</note>
    </ligand>
</feature>
<evidence type="ECO:0000256" key="22">
    <source>
        <dbReference type="ARBA" id="ARBA00023306"/>
    </source>
</evidence>
<dbReference type="GO" id="GO:0007051">
    <property type="term" value="P:spindle organization"/>
    <property type="evidence" value="ECO:0007669"/>
    <property type="project" value="UniProtKB-ARBA"/>
</dbReference>
<dbReference type="PROSITE" id="PS01186">
    <property type="entry name" value="EGF_2"/>
    <property type="match status" value="2"/>
</dbReference>
<feature type="domain" description="EGF-like" evidence="30">
    <location>
        <begin position="1274"/>
        <end position="1314"/>
    </location>
</feature>
<evidence type="ECO:0000256" key="4">
    <source>
        <dbReference type="ARBA" id="ARBA00022490"/>
    </source>
</evidence>
<keyword evidence="7" id="KW-0132">Cell division</keyword>
<evidence type="ECO:0000259" key="28">
    <source>
        <dbReference type="PROSITE" id="PS01180"/>
    </source>
</evidence>
<sequence>MVRPSVCRHNLRRGSHRQQPVSDLVRHHKPYRPATGPAPWRSVPIVMVIVVFINQLTEGLELNETLITQKHRHHGFTTDELLNARFPKSISGDIDMDPCKSTQVVHKPTARSVHRVSLITHKPTFHTVRTHFLTHFRARFPFSVVVAFAGGFMGDIALPNVNYETEWQRQRMNKSLEQDIVKLKQEVYLEGLQVEEEGMTDMIRKKTKQRASTPLSGMTSAAGGQYARTPPGTSYESENSITDSSGEPTVRATIIDNRDNIIAPREREAPGDSLSEKAAATPNKKNATGAVRNIDHNRIQSDTKDIVIDSISDNIISSNHSSRKVVTFALPTKPSSTMTTTPTTSPSTIASESVGRMEGSPQRAASGEDVVTSTPKPKLLERQDQANEQDILPVTSGNGEQMAGKPRRRHHRRRRQQHHSSSQPAQPHGHGATTGGDSTAKITPGKPSPNGTVNKNSYHSRLERLRVELGTVTYSVRDRNLRSSHQQQHHHHQGHGQDDPVERSTQNRTPRKKQRRRTAGGDSKRKHHQDVITNDHGNNNEQRADGFGVDMASFVANKASGEKMRKATGDDSQTYHPRAQHQQQHRHRPEHHHPEHHHPVQLPQTRSTRIGQGERDDGMNLHFRPDHKTPAPRAEDRHRPRLPVEEHGGADDDGDAASHIYYASDHQHDEHDGHHRSVRAATAKKERIWDFGVIPYEIDGNFSGMHKALFRQAMRHWENYTCIKFVERNPIDHPNYIVFTERACGCCSFVGKRGNGPQAISIGKNCDKFGIVVHELGHVVGFWHEHTRPDRENHVVIEKNNIVVGQEYNFNKLTEDEVNSLGLPYDYDSIMHYARNTFSKGTYLDTIFPIEVPGRKRPEIGQRLRLSEGDIAQANLLYKCAKCGRTFQENSASFTSPTYYSTTPPTEPERCEWRITATHGERIVLNITDLDIYKSNSCRSDYLEIRDGYWHKSPILGKFCGSGKVNELIRSTGSRMLLTYTTTFRQASMRGFAANYEAICGGDMNLESGGRLESPNYPVDYLPNKECIWRITVPKDYQVALKFQSFEVENHDNCIYDYVEVRDGGAADSRLIGVFCGYKIPPDMKSTSNKLFVKFVSDGSVQKAGFSATFMKEVDECEHMDHGCEHECINTLGGYECACYIGYELHSDKKSCENACGGQLDTPNGTILSPSFPKEYPIMKECVWEIVAQPQHKITLNFTHFDLEGNTFYQASECEYDYVAVLSKSPDGTLHKHGSFCGYNVPAPITSEWNILRVMFKSDKTIQKTGFAAVYFTDIDECAVNNGGCQQECKNTVGSYVCSCRNGYTLHDNGHDCKESGCKHEIFTPNGQILSPNYPDYYPPKKDCIWHFTTTPGHRIRLVFNVFDIEPHQECAYDHIVIYDGNSPDSHTLGRFCGAKIPHPISSSSNQMYMVFNTDTSVQRKGFFASHSTACGGRLKATEVKNHFYSHIKFGSGMYDNGADCEWTIVADSGQNVQLKFLSFELEEEKMCSYDYVEVYGGLDDESGPLHGKYCGNANPPEIISMHEALMVRFRSDDTVGFKGFSAAYVAIKSNDDVLTTDEEGSDSSDIIPFPGSLKTVFIKQGEDMDEEEEDDDIDYEIFPNRPTNSKVHIAVHNEIPRKTNEAREPTLVLLGPFTPKATVVFDGVPVGKTARRLLIVRNTNRALVQVTLSRIPDPECGISFEWTAADVEGGEERTLEVVWNPQHLILGKEVVIFTDSIGNRKDVQFILKTTELKSTVARKPTGKSFAVPKKLKLKSPSPPKVKLKRNVLPKKTKNSPADKGWLVPTVTVNGRMGTITSKVATTILGANNTNNGFERGDMQDAYGTSPTILDRERIDKENINPTSPQIEGAQRVAENDLTPLSINGSYFTLLNNQPTPECYVKGIGRKGLIDFSVRKNLQLSPKIENDLPVLKITTDSCVRDTASNRTHVSHVVREKQDDLATPQERSRFDPCRSSTVTKTTTIDQTYLKPFTGSPTPVEPQPSDDKHLQRHLTFSPDHQQPVLDCYLKTESNDDDEHVPPNNKTHTVACDSSPHLSIIAEENAPELGVTFDRRQGRRNGSVSDVAELLSTHANQKTFTVASDESLHSTSVENIAKNVTVNIKGNMSLCSLPNLHDKSHSSSGNKSAIEEDEVDRIFQEHEIRAQSSRFNLHEVGRYSDEMIVQPPAGSGKRGIESVGDEKATKMMVFEHEISPPKRRCRVMSSTSQQTGNEDVSGVTSSFRKPHAFRPTQSRSDTMTSSRTLSLKRTAVPSCVPAKSDEKRVFLYNSNRHLKTLINTDPFAATTTCNPFLSVAMYLDERAFEQYERQMKKWLNALVTIPADLDTELNRPLDVGKLFDEVKSKELTLAPTKELISCKYYKNRLNSLRSAGIALYMSEEIATPLRKVAAQIEKQLLTVRTDRSLHLDLVLQRTILELLLCFNPLWLRLGLEVVYGEQIELQSNRDILGLSTFIIHRLFRDRYLEARNSKAYNLSNAYAEHMKKFTLRTVLFLLLFLDTAKRRKLIKHNPCLFVRNAPYKETREILARFSSNLVSGIGDITKHLKRVGYVLSHKQCFLDEYHYAFENLAVDLRDGVRLTRVMEVILLREDLSPSLRVPPISRLQKIHNINLALGALEQAEYRIAGDITAKDICDGHREQTMSLLWQIVYKFRAPKFNAAAIVLQRWWRNNWLHVIINRRVEEKRRARRETAARTIQAAVRGYCVRVWYEAYREQKLRTIVTIQRFTRRYLAQKLAARRFGAIVRIQQWWRAIRVMRQTRERYLLCKKSALILQTTYRRFALARKLLTAARAIGAIRAEAKHRHQQATIIQRSIKSYIIHRRLQAIVHGMVAFNRRKALQNRSAAKIQSYRRMITMRREFLRIRSATICIQRRWREHMEARNMRNQFVLTRCSAIILQRHVRGWIQMRQDRRRYEQTRQLISQVQHRWRAMMAMRTERLSYTTLRRVTINVQRRYRARLAMRQEVQRYVTLRNVTLSLQRRYRANRAMLEQRQQYCSLRVATLCLQRRFRAQLSMRAERTAYATARCAILTIQAHYRATVQMRLERSRFLALRRSAVTVQSRFRAILVGRLEKERYEAMRRTIIAMQHKWRAVLEMRRVRAQYCKERSAAIALQRAWRAVLLQRKIRADYLRYRNAATVLQRRYRALVEGRSVRCEMERLRHAAVTIQRRLRASLQMKQERGDYVNLRRRVLMLQRRFRAKREGLNQRSQYLAIKQGAITLSNWWAAILAMRQERICFVQLKSAAVVLQRRYRARKAMQHAMQRYERVRSAVLFIQQKYRAHRAMERCRGRFLNLKSASIVVQEFYRGYRQTKRDQSAFVRLRAAVVSVQQRFRAKLLARQATMEYQRKKKAAVLLLCWLRGHRAMLIDRARFTALKQAATVIQQRYRARRVMLNEMLRYDRIRRSVATIQIRWRATLVMRQERATYQRILVAARTIQIHYRAYRKRLVDESSYRIYRSAVIVVQRRYREKLSTRYERNRFEAIRRTVHGLQAYARGTLARRAFRAMLTPEYFEKKRCEKAARRIQAWWRGAHHRKRSQTAAMRKIAQRMVASRREARRDPSNRLSNVCRLCLRFLKSRYSSSEAIGILQRLERMSRLVPHLLVNDAVFLAVFCYNTMAQAIRSEVDKILIEICARIILNLARFKGTKEQAFQENGLVTVSQMLLRWCDKDCAIFSTLCTLLWVLAHDFKKKNAIRRYMISKDAIFMLRETKKLVQRKEKMRKNVQRPVGCLVAPNPQLMRTEPSLEPDFGVNRSKPYVFYSSVFGFERVLRMLEVDLS</sequence>
<dbReference type="SUPFAM" id="SSF57196">
    <property type="entry name" value="EGF/Laminin"/>
    <property type="match status" value="2"/>
</dbReference>
<keyword evidence="16 25" id="KW-0482">Metalloprotease</keyword>
<evidence type="ECO:0000259" key="31">
    <source>
        <dbReference type="PROSITE" id="PS51864"/>
    </source>
</evidence>
<dbReference type="PROSITE" id="PS50021">
    <property type="entry name" value="CH"/>
    <property type="match status" value="1"/>
</dbReference>
<dbReference type="FunFam" id="2.60.120.290:FF:000005">
    <property type="entry name" value="Procollagen C-endopeptidase enhancer 1"/>
    <property type="match status" value="2"/>
</dbReference>
<dbReference type="SUPFAM" id="SSF47576">
    <property type="entry name" value="Calponin-homology domain, CH-domain"/>
    <property type="match status" value="1"/>
</dbReference>
<keyword evidence="18" id="KW-0865">Zymogen</keyword>
<evidence type="ECO:0000256" key="20">
    <source>
        <dbReference type="ARBA" id="ARBA00023180"/>
    </source>
</evidence>
<dbReference type="STRING" id="7168.A0A182NCK7"/>
<dbReference type="CDD" id="cd21223">
    <property type="entry name" value="CH_ASPM_rpt1"/>
    <property type="match status" value="1"/>
</dbReference>
<dbReference type="SMART" id="SM00015">
    <property type="entry name" value="IQ"/>
    <property type="match status" value="17"/>
</dbReference>
<dbReference type="InterPro" id="IPR031549">
    <property type="entry name" value="ASH"/>
</dbReference>
<dbReference type="PROSITE" id="PS01180">
    <property type="entry name" value="CUB"/>
    <property type="match status" value="5"/>
</dbReference>
<feature type="domain" description="CUB" evidence="28">
    <location>
        <begin position="1431"/>
        <end position="1548"/>
    </location>
</feature>
<dbReference type="GO" id="GO:0051301">
    <property type="term" value="P:cell division"/>
    <property type="evidence" value="ECO:0007669"/>
    <property type="project" value="UniProtKB-KW"/>
</dbReference>
<comment type="caution">
    <text evidence="24">Lacks conserved residue(s) required for the propagation of feature annotation.</text>
</comment>
<feature type="disulfide bond" evidence="25">
    <location>
        <begin position="746"/>
        <end position="747"/>
    </location>
</feature>
<dbReference type="InterPro" id="IPR000152">
    <property type="entry name" value="EGF-type_Asp/Asn_hydroxyl_site"/>
</dbReference>
<dbReference type="Gene3D" id="3.40.390.10">
    <property type="entry name" value="Collagenase (Catalytic Domain)"/>
    <property type="match status" value="1"/>
</dbReference>
<keyword evidence="12" id="KW-0498">Mitosis</keyword>
<keyword evidence="6" id="KW-0597">Phosphoprotein</keyword>
<feature type="active site" evidence="25">
    <location>
        <position position="775"/>
    </location>
</feature>
<dbReference type="GO" id="GO:0008586">
    <property type="term" value="P:imaginal disc-derived wing vein morphogenesis"/>
    <property type="evidence" value="ECO:0007669"/>
    <property type="project" value="UniProtKB-ARBA"/>
</dbReference>
<dbReference type="GO" id="GO:0004222">
    <property type="term" value="F:metalloendopeptidase activity"/>
    <property type="evidence" value="ECO:0007669"/>
    <property type="project" value="UniProtKB-UniRule"/>
</dbReference>
<keyword evidence="22" id="KW-0131">Cell cycle</keyword>
<dbReference type="InterPro" id="IPR000859">
    <property type="entry name" value="CUB_dom"/>
</dbReference>
<dbReference type="PROSITE" id="PS51864">
    <property type="entry name" value="ASTACIN"/>
    <property type="match status" value="1"/>
</dbReference>
<dbReference type="FunFam" id="3.40.390.10:FF:000004">
    <property type="entry name" value="Metalloendopeptidase"/>
    <property type="match status" value="1"/>
</dbReference>
<evidence type="ECO:0000313" key="33">
    <source>
        <dbReference type="Proteomes" id="UP000075884"/>
    </source>
</evidence>
<feature type="region of interest" description="Disordered" evidence="27">
    <location>
        <begin position="1935"/>
        <end position="1987"/>
    </location>
</feature>
<organism evidence="32 33">
    <name type="scientific">Anopheles dirus</name>
    <dbReference type="NCBI Taxonomy" id="7168"/>
    <lineage>
        <taxon>Eukaryota</taxon>
        <taxon>Metazoa</taxon>
        <taxon>Ecdysozoa</taxon>
        <taxon>Arthropoda</taxon>
        <taxon>Hexapoda</taxon>
        <taxon>Insecta</taxon>
        <taxon>Pterygota</taxon>
        <taxon>Neoptera</taxon>
        <taxon>Endopterygota</taxon>
        <taxon>Diptera</taxon>
        <taxon>Nematocera</taxon>
        <taxon>Culicoidea</taxon>
        <taxon>Culicidae</taxon>
        <taxon>Anophelinae</taxon>
        <taxon>Anopheles</taxon>
    </lineage>
</organism>
<evidence type="ECO:0000256" key="19">
    <source>
        <dbReference type="ARBA" id="ARBA00023157"/>
    </source>
</evidence>
<evidence type="ECO:0000256" key="5">
    <source>
        <dbReference type="ARBA" id="ARBA00022536"/>
    </source>
</evidence>
<dbReference type="InterPro" id="IPR018097">
    <property type="entry name" value="EGF_Ca-bd_CS"/>
</dbReference>
<dbReference type="Gene3D" id="2.10.25.10">
    <property type="entry name" value="Laminin"/>
    <property type="match status" value="2"/>
</dbReference>
<dbReference type="PROSITE" id="PS01187">
    <property type="entry name" value="EGF_CA"/>
    <property type="match status" value="2"/>
</dbReference>
<feature type="compositionally biased region" description="Low complexity" evidence="27">
    <location>
        <begin position="333"/>
        <end position="348"/>
    </location>
</feature>
<feature type="compositionally biased region" description="Polar residues" evidence="27">
    <location>
        <begin position="231"/>
        <end position="247"/>
    </location>
</feature>
<dbReference type="SMART" id="SM00179">
    <property type="entry name" value="EGF_CA"/>
    <property type="match status" value="2"/>
</dbReference>
<feature type="region of interest" description="Disordered" evidence="27">
    <location>
        <begin position="1"/>
        <end position="22"/>
    </location>
</feature>
<dbReference type="Gene3D" id="1.20.5.190">
    <property type="match status" value="2"/>
</dbReference>
<dbReference type="GO" id="GO:0048468">
    <property type="term" value="P:cell development"/>
    <property type="evidence" value="ECO:0007669"/>
    <property type="project" value="UniProtKB-ARBA"/>
</dbReference>
<feature type="domain" description="Peptidase M12A" evidence="31">
    <location>
        <begin position="680"/>
        <end position="881"/>
    </location>
</feature>
<feature type="compositionally biased region" description="Basic and acidic residues" evidence="27">
    <location>
        <begin position="256"/>
        <end position="270"/>
    </location>
</feature>
<evidence type="ECO:0000256" key="3">
    <source>
        <dbReference type="ARBA" id="ARBA00022473"/>
    </source>
</evidence>
<evidence type="ECO:0000256" key="1">
    <source>
        <dbReference type="ARBA" id="ARBA00004123"/>
    </source>
</evidence>
<proteinExistence type="predicted"/>
<feature type="domain" description="CUB" evidence="28">
    <location>
        <begin position="1318"/>
        <end position="1430"/>
    </location>
</feature>
<dbReference type="GO" id="GO:0005634">
    <property type="term" value="C:nucleus"/>
    <property type="evidence" value="ECO:0007669"/>
    <property type="project" value="UniProtKB-SubCell"/>
</dbReference>
<protein>
    <recommendedName>
        <fullName evidence="26">Metalloendopeptidase</fullName>
        <ecNumber evidence="26">3.4.24.-</ecNumber>
    </recommendedName>
</protein>
<dbReference type="SMART" id="SM00042">
    <property type="entry name" value="CUB"/>
    <property type="match status" value="5"/>
</dbReference>
<dbReference type="GO" id="GO:0008270">
    <property type="term" value="F:zinc ion binding"/>
    <property type="evidence" value="ECO:0007669"/>
    <property type="project" value="UniProtKB-UniRule"/>
</dbReference>
<feature type="binding site" evidence="25">
    <location>
        <position position="774"/>
    </location>
    <ligand>
        <name>Zn(2+)</name>
        <dbReference type="ChEBI" id="CHEBI:29105"/>
        <note>catalytic</note>
    </ligand>
</feature>
<feature type="domain" description="CUB" evidence="28">
    <location>
        <begin position="883"/>
        <end position="999"/>
    </location>
</feature>
<dbReference type="InterPro" id="IPR001881">
    <property type="entry name" value="EGF-like_Ca-bd_dom"/>
</dbReference>
<dbReference type="FunFam" id="2.60.120.290:FF:000004">
    <property type="entry name" value="Metalloendopeptidase"/>
    <property type="match status" value="1"/>
</dbReference>
<keyword evidence="21" id="KW-0539">Nucleus</keyword>
<dbReference type="GO" id="GO:0005516">
    <property type="term" value="F:calmodulin binding"/>
    <property type="evidence" value="ECO:0007669"/>
    <property type="project" value="UniProtKB-KW"/>
</dbReference>